<evidence type="ECO:0000313" key="3">
    <source>
        <dbReference type="Proteomes" id="UP000002059"/>
    </source>
</evidence>
<dbReference type="VEuPathDB" id="FungiDB:PAAG_02815"/>
<evidence type="ECO:0000313" key="2">
    <source>
        <dbReference type="EMBL" id="EEH40839.2"/>
    </source>
</evidence>
<dbReference type="KEGG" id="pbl:PAAG_02815"/>
<dbReference type="AlphaFoldDB" id="C1GWC0"/>
<evidence type="ECO:0000256" key="1">
    <source>
        <dbReference type="SAM" id="MobiDB-lite"/>
    </source>
</evidence>
<dbReference type="GeneID" id="9098493"/>
<protein>
    <submittedName>
        <fullName evidence="2">Uncharacterized protein</fullName>
    </submittedName>
</protein>
<dbReference type="EMBL" id="KN293997">
    <property type="protein sequence ID" value="EEH40839.2"/>
    <property type="molecule type" value="Genomic_DNA"/>
</dbReference>
<organism evidence="2 3">
    <name type="scientific">Paracoccidioides lutzii (strain ATCC MYA-826 / Pb01)</name>
    <name type="common">Paracoccidioides brasiliensis</name>
    <dbReference type="NCBI Taxonomy" id="502779"/>
    <lineage>
        <taxon>Eukaryota</taxon>
        <taxon>Fungi</taxon>
        <taxon>Dikarya</taxon>
        <taxon>Ascomycota</taxon>
        <taxon>Pezizomycotina</taxon>
        <taxon>Eurotiomycetes</taxon>
        <taxon>Eurotiomycetidae</taxon>
        <taxon>Onygenales</taxon>
        <taxon>Ajellomycetaceae</taxon>
        <taxon>Paracoccidioides</taxon>
    </lineage>
</organism>
<dbReference type="RefSeq" id="XP_015701839.1">
    <property type="nucleotide sequence ID" value="XM_015844761.1"/>
</dbReference>
<feature type="compositionally biased region" description="Basic and acidic residues" evidence="1">
    <location>
        <begin position="67"/>
        <end position="83"/>
    </location>
</feature>
<proteinExistence type="predicted"/>
<sequence length="83" mass="9409">MYFPALASIFDNMFSRLPTDNVTQMIRLIRLSGSVGGISNSLYSNLYVVRLPIIQNQENTLPQHQTSSEKMKESALRMAREST</sequence>
<dbReference type="HOGENOM" id="CLU_2543191_0_0_1"/>
<feature type="region of interest" description="Disordered" evidence="1">
    <location>
        <begin position="60"/>
        <end position="83"/>
    </location>
</feature>
<dbReference type="Proteomes" id="UP000002059">
    <property type="component" value="Partially assembled WGS sequence"/>
</dbReference>
<gene>
    <name evidence="2" type="ORF">PAAG_02815</name>
</gene>
<keyword evidence="3" id="KW-1185">Reference proteome</keyword>
<reference evidence="2 3" key="1">
    <citation type="journal article" date="2011" name="PLoS Genet.">
        <title>Comparative genomic analysis of human fungal pathogens causing paracoccidioidomycosis.</title>
        <authorList>
            <person name="Desjardins C.A."/>
            <person name="Champion M.D."/>
            <person name="Holder J.W."/>
            <person name="Muszewska A."/>
            <person name="Goldberg J."/>
            <person name="Bailao A.M."/>
            <person name="Brigido M.M."/>
            <person name="Ferreira M.E."/>
            <person name="Garcia A.M."/>
            <person name="Grynberg M."/>
            <person name="Gujja S."/>
            <person name="Heiman D.I."/>
            <person name="Henn M.R."/>
            <person name="Kodira C.D."/>
            <person name="Leon-Narvaez H."/>
            <person name="Longo L.V."/>
            <person name="Ma L.J."/>
            <person name="Malavazi I."/>
            <person name="Matsuo A.L."/>
            <person name="Morais F.V."/>
            <person name="Pereira M."/>
            <person name="Rodriguez-Brito S."/>
            <person name="Sakthikumar S."/>
            <person name="Salem-Izacc S.M."/>
            <person name="Sykes S.M."/>
            <person name="Teixeira M.M."/>
            <person name="Vallejo M.C."/>
            <person name="Walter M.E."/>
            <person name="Yandava C."/>
            <person name="Young S."/>
            <person name="Zeng Q."/>
            <person name="Zucker J."/>
            <person name="Felipe M.S."/>
            <person name="Goldman G.H."/>
            <person name="Haas B.J."/>
            <person name="McEwen J.G."/>
            <person name="Nino-Vega G."/>
            <person name="Puccia R."/>
            <person name="San-Blas G."/>
            <person name="Soares C.M."/>
            <person name="Birren B.W."/>
            <person name="Cuomo C.A."/>
        </authorList>
    </citation>
    <scope>NUCLEOTIDE SEQUENCE [LARGE SCALE GENOMIC DNA]</scope>
    <source>
        <strain evidence="3">ATCC MYA-826 / Pb01</strain>
    </source>
</reference>
<name>C1GWC0_PARBA</name>
<accession>C1GWC0</accession>